<evidence type="ECO:0000313" key="1">
    <source>
        <dbReference type="EMBL" id="KAI5675064.1"/>
    </source>
</evidence>
<gene>
    <name evidence="1" type="ORF">M9H77_06014</name>
</gene>
<proteinExistence type="predicted"/>
<organism evidence="1 2">
    <name type="scientific">Catharanthus roseus</name>
    <name type="common">Madagascar periwinkle</name>
    <name type="synonym">Vinca rosea</name>
    <dbReference type="NCBI Taxonomy" id="4058"/>
    <lineage>
        <taxon>Eukaryota</taxon>
        <taxon>Viridiplantae</taxon>
        <taxon>Streptophyta</taxon>
        <taxon>Embryophyta</taxon>
        <taxon>Tracheophyta</taxon>
        <taxon>Spermatophyta</taxon>
        <taxon>Magnoliopsida</taxon>
        <taxon>eudicotyledons</taxon>
        <taxon>Gunneridae</taxon>
        <taxon>Pentapetalae</taxon>
        <taxon>asterids</taxon>
        <taxon>lamiids</taxon>
        <taxon>Gentianales</taxon>
        <taxon>Apocynaceae</taxon>
        <taxon>Rauvolfioideae</taxon>
        <taxon>Vinceae</taxon>
        <taxon>Catharanthinae</taxon>
        <taxon>Catharanthus</taxon>
    </lineage>
</organism>
<accession>A0ACC0BQX2</accession>
<evidence type="ECO:0000313" key="2">
    <source>
        <dbReference type="Proteomes" id="UP001060085"/>
    </source>
</evidence>
<keyword evidence="2" id="KW-1185">Reference proteome</keyword>
<protein>
    <submittedName>
        <fullName evidence="1">Uncharacterized protein</fullName>
    </submittedName>
</protein>
<reference evidence="2" key="1">
    <citation type="journal article" date="2023" name="Nat. Plants">
        <title>Single-cell RNA sequencing provides a high-resolution roadmap for understanding the multicellular compartmentation of specialized metabolism.</title>
        <authorList>
            <person name="Sun S."/>
            <person name="Shen X."/>
            <person name="Li Y."/>
            <person name="Li Y."/>
            <person name="Wang S."/>
            <person name="Li R."/>
            <person name="Zhang H."/>
            <person name="Shen G."/>
            <person name="Guo B."/>
            <person name="Wei J."/>
            <person name="Xu J."/>
            <person name="St-Pierre B."/>
            <person name="Chen S."/>
            <person name="Sun C."/>
        </authorList>
    </citation>
    <scope>NUCLEOTIDE SEQUENCE [LARGE SCALE GENOMIC DNA]</scope>
</reference>
<name>A0ACC0BQX2_CATRO</name>
<comment type="caution">
    <text evidence="1">The sequence shown here is derived from an EMBL/GenBank/DDBJ whole genome shotgun (WGS) entry which is preliminary data.</text>
</comment>
<dbReference type="EMBL" id="CM044702">
    <property type="protein sequence ID" value="KAI5675064.1"/>
    <property type="molecule type" value="Genomic_DNA"/>
</dbReference>
<sequence>MALIIILLAFSLLLRGALGNHVHEHIESDECVMACGLHRKSIGISSDNLLDSKFTRKICSPHCHQNCPNLLDLYHNLALGEGVYLPNLCKTLLGTSSDLEVLISSDASAASASAPMAAIAVSEVAALSPAAAYDDELFSAISAPAPAPPPTKIIF</sequence>
<dbReference type="Proteomes" id="UP001060085">
    <property type="component" value="Linkage Group LG02"/>
</dbReference>